<evidence type="ECO:0000256" key="2">
    <source>
        <dbReference type="ARBA" id="ARBA00022801"/>
    </source>
</evidence>
<dbReference type="GO" id="GO:0047617">
    <property type="term" value="F:fatty acyl-CoA hydrolase activity"/>
    <property type="evidence" value="ECO:0007669"/>
    <property type="project" value="TreeGrafter"/>
</dbReference>
<dbReference type="PANTHER" id="PTHR31793">
    <property type="entry name" value="4-HYDROXYBENZOYL-COA THIOESTERASE FAMILY MEMBER"/>
    <property type="match status" value="1"/>
</dbReference>
<dbReference type="InterPro" id="IPR029069">
    <property type="entry name" value="HotDog_dom_sf"/>
</dbReference>
<keyword evidence="2" id="KW-0378">Hydrolase</keyword>
<protein>
    <submittedName>
        <fullName evidence="3">Tol-pal system-associated acyl-CoA thioesterase</fullName>
    </submittedName>
</protein>
<gene>
    <name evidence="3" type="primary">ybgC</name>
    <name evidence="3" type="ORF">FKG94_00700</name>
</gene>
<dbReference type="Proteomes" id="UP000319732">
    <property type="component" value="Unassembled WGS sequence"/>
</dbReference>
<dbReference type="OrthoDB" id="9808429at2"/>
<dbReference type="SUPFAM" id="SSF54637">
    <property type="entry name" value="Thioesterase/thiol ester dehydrase-isomerase"/>
    <property type="match status" value="1"/>
</dbReference>
<dbReference type="InterPro" id="IPR006684">
    <property type="entry name" value="YbgC/YbaW"/>
</dbReference>
<evidence type="ECO:0000313" key="4">
    <source>
        <dbReference type="Proteomes" id="UP000319732"/>
    </source>
</evidence>
<dbReference type="FunFam" id="3.10.129.10:FF:000004">
    <property type="entry name" value="Tol-pal system-associated acyl-CoA thioesterase"/>
    <property type="match status" value="1"/>
</dbReference>
<reference evidence="3 4" key="1">
    <citation type="submission" date="2019-06" db="EMBL/GenBank/DDBJ databases">
        <title>Whole genome sequence for Cellvibrionaceae sp. R142.</title>
        <authorList>
            <person name="Wang G."/>
        </authorList>
    </citation>
    <scope>NUCLEOTIDE SEQUENCE [LARGE SCALE GENOMIC DNA]</scope>
    <source>
        <strain evidence="3 4">R142</strain>
    </source>
</reference>
<dbReference type="InterPro" id="IPR014166">
    <property type="entry name" value="Tol-Pal_acyl-CoA_thioesterase"/>
</dbReference>
<organism evidence="3 4">
    <name type="scientific">Exilibacterium tricleocarpae</name>
    <dbReference type="NCBI Taxonomy" id="2591008"/>
    <lineage>
        <taxon>Bacteria</taxon>
        <taxon>Pseudomonadati</taxon>
        <taxon>Pseudomonadota</taxon>
        <taxon>Gammaproteobacteria</taxon>
        <taxon>Cellvibrionales</taxon>
        <taxon>Cellvibrionaceae</taxon>
        <taxon>Exilibacterium</taxon>
    </lineage>
</organism>
<comment type="caution">
    <text evidence="3">The sequence shown here is derived from an EMBL/GenBank/DDBJ whole genome shotgun (WGS) entry which is preliminary data.</text>
</comment>
<evidence type="ECO:0000256" key="1">
    <source>
        <dbReference type="ARBA" id="ARBA00005953"/>
    </source>
</evidence>
<dbReference type="AlphaFoldDB" id="A0A545U9H2"/>
<dbReference type="Gene3D" id="3.10.129.10">
    <property type="entry name" value="Hotdog Thioesterase"/>
    <property type="match status" value="1"/>
</dbReference>
<dbReference type="NCBIfam" id="TIGR02799">
    <property type="entry name" value="thio_ybgC"/>
    <property type="match status" value="1"/>
</dbReference>
<evidence type="ECO:0000313" key="3">
    <source>
        <dbReference type="EMBL" id="TQV86111.1"/>
    </source>
</evidence>
<sequence length="142" mass="16248">MREFSLPQRVYIEDTDAGGIVYYVNYLKYMERSRTELMRHLGFHKPAFIQEGLMLVVHSAQVNYRRPARLDEEIIVTAGVSKLAKSYLVFRQRVLRAGEVLCEGDIKVACVSQSTMQPCAMPGVIRTVIQHWVESEEVAAQQ</sequence>
<comment type="similarity">
    <text evidence="1">Belongs to the 4-hydroxybenzoyl-CoA thioesterase family.</text>
</comment>
<keyword evidence="4" id="KW-1185">Reference proteome</keyword>
<dbReference type="RefSeq" id="WP_142902263.1">
    <property type="nucleotide sequence ID" value="NZ_ML660087.1"/>
</dbReference>
<accession>A0A545U9H2</accession>
<dbReference type="NCBIfam" id="TIGR00051">
    <property type="entry name" value="YbgC/FadM family acyl-CoA thioesterase"/>
    <property type="match status" value="1"/>
</dbReference>
<dbReference type="EMBL" id="VHSG01000002">
    <property type="protein sequence ID" value="TQV86111.1"/>
    <property type="molecule type" value="Genomic_DNA"/>
</dbReference>
<dbReference type="Pfam" id="PF13279">
    <property type="entry name" value="4HBT_2"/>
    <property type="match status" value="1"/>
</dbReference>
<name>A0A545U9H2_9GAMM</name>
<dbReference type="InterPro" id="IPR050563">
    <property type="entry name" value="4-hydroxybenzoyl-CoA_TE"/>
</dbReference>
<proteinExistence type="inferred from homology"/>
<dbReference type="PIRSF" id="PIRSF003230">
    <property type="entry name" value="YbgC"/>
    <property type="match status" value="1"/>
</dbReference>
<dbReference type="PANTHER" id="PTHR31793:SF37">
    <property type="entry name" value="ACYL-COA THIOESTER HYDROLASE YBGC"/>
    <property type="match status" value="1"/>
</dbReference>
<dbReference type="CDD" id="cd00586">
    <property type="entry name" value="4HBT"/>
    <property type="match status" value="1"/>
</dbReference>